<protein>
    <submittedName>
        <fullName evidence="1">Uncharacterized protein</fullName>
    </submittedName>
</protein>
<dbReference type="EMBL" id="FYEW01000002">
    <property type="protein sequence ID" value="SNC76543.1"/>
    <property type="molecule type" value="Genomic_DNA"/>
</dbReference>
<accession>A0A212UED3</accession>
<keyword evidence="2" id="KW-1185">Reference proteome</keyword>
<dbReference type="AlphaFoldDB" id="A0A212UED3"/>
<name>A0A212UED3_9BACT</name>
<gene>
    <name evidence="1" type="ORF">SAMN06265337_3439</name>
</gene>
<dbReference type="RefSeq" id="WP_141106604.1">
    <property type="nucleotide sequence ID" value="NZ_FYEW01000002.1"/>
</dbReference>
<organism evidence="1 2">
    <name type="scientific">Hymenobacter gelipurpurascens</name>
    <dbReference type="NCBI Taxonomy" id="89968"/>
    <lineage>
        <taxon>Bacteria</taxon>
        <taxon>Pseudomonadati</taxon>
        <taxon>Bacteroidota</taxon>
        <taxon>Cytophagia</taxon>
        <taxon>Cytophagales</taxon>
        <taxon>Hymenobacteraceae</taxon>
        <taxon>Hymenobacter</taxon>
    </lineage>
</organism>
<sequence>MEENLLCQVWKTVQVEAGPQPFHGYYSIGESMLFDFRFLNSTKPNFEINPLGSWTRHAEKIVHPGNETSLYLLVQAVTTRYLVLELHMLYAEQDSHTLTLKLVPELSAN</sequence>
<proteinExistence type="predicted"/>
<evidence type="ECO:0000313" key="1">
    <source>
        <dbReference type="EMBL" id="SNC76543.1"/>
    </source>
</evidence>
<reference evidence="2" key="1">
    <citation type="submission" date="2017-06" db="EMBL/GenBank/DDBJ databases">
        <authorList>
            <person name="Varghese N."/>
            <person name="Submissions S."/>
        </authorList>
    </citation>
    <scope>NUCLEOTIDE SEQUENCE [LARGE SCALE GENOMIC DNA]</scope>
    <source>
        <strain evidence="2">DSM 11116</strain>
    </source>
</reference>
<dbReference type="Proteomes" id="UP000198131">
    <property type="component" value="Unassembled WGS sequence"/>
</dbReference>
<evidence type="ECO:0000313" key="2">
    <source>
        <dbReference type="Proteomes" id="UP000198131"/>
    </source>
</evidence>
<dbReference type="OrthoDB" id="883711at2"/>